<dbReference type="PROSITE" id="PS51257">
    <property type="entry name" value="PROKAR_LIPOPROTEIN"/>
    <property type="match status" value="1"/>
</dbReference>
<sequence length="183" mass="18379">MRTIRRQGDVFSVRTGAAAGFLLLTVLLAGCGRATDTESVSIASASGPATTTTRAPLTTAPTTTPTTTAPATTTQAPAPTTRRAAAPTTTRKPAPTTTRAAAAPRTQAAAPAPQTRAPQPAAAQAPARSTGCDPNYSGCVPIDSDVDCEGGKGNGPSYVRGPVRVIGKDIYGLDADKDGIGCE</sequence>
<evidence type="ECO:0008006" key="4">
    <source>
        <dbReference type="Google" id="ProtNLM"/>
    </source>
</evidence>
<evidence type="ECO:0000313" key="3">
    <source>
        <dbReference type="Proteomes" id="UP000198967"/>
    </source>
</evidence>
<dbReference type="EMBL" id="FNBE01000005">
    <property type="protein sequence ID" value="SDF48883.1"/>
    <property type="molecule type" value="Genomic_DNA"/>
</dbReference>
<accession>A0A1G7LHG6</accession>
<name>A0A1G7LHG6_PSEOR</name>
<dbReference type="Proteomes" id="UP000198967">
    <property type="component" value="Unassembled WGS sequence"/>
</dbReference>
<keyword evidence="3" id="KW-1185">Reference proteome</keyword>
<proteinExistence type="predicted"/>
<evidence type="ECO:0000256" key="1">
    <source>
        <dbReference type="SAM" id="MobiDB-lite"/>
    </source>
</evidence>
<gene>
    <name evidence="2" type="ORF">SAMN05216377_10586</name>
</gene>
<organism evidence="2 3">
    <name type="scientific">Pseudonocardia oroxyli</name>
    <dbReference type="NCBI Taxonomy" id="366584"/>
    <lineage>
        <taxon>Bacteria</taxon>
        <taxon>Bacillati</taxon>
        <taxon>Actinomycetota</taxon>
        <taxon>Actinomycetes</taxon>
        <taxon>Pseudonocardiales</taxon>
        <taxon>Pseudonocardiaceae</taxon>
        <taxon>Pseudonocardia</taxon>
    </lineage>
</organism>
<reference evidence="2 3" key="1">
    <citation type="submission" date="2016-10" db="EMBL/GenBank/DDBJ databases">
        <authorList>
            <person name="de Groot N.N."/>
        </authorList>
    </citation>
    <scope>NUCLEOTIDE SEQUENCE [LARGE SCALE GENOMIC DNA]</scope>
    <source>
        <strain evidence="2 3">CGMCC 4.3143</strain>
    </source>
</reference>
<feature type="compositionally biased region" description="Low complexity" evidence="1">
    <location>
        <begin position="48"/>
        <end position="128"/>
    </location>
</feature>
<protein>
    <recommendedName>
        <fullName evidence="4">Excalibur calcium-binding domain-containing protein</fullName>
    </recommendedName>
</protein>
<feature type="region of interest" description="Disordered" evidence="1">
    <location>
        <begin position="40"/>
        <end position="132"/>
    </location>
</feature>
<evidence type="ECO:0000313" key="2">
    <source>
        <dbReference type="EMBL" id="SDF48883.1"/>
    </source>
</evidence>
<dbReference type="AlphaFoldDB" id="A0A1G7LHG6"/>
<dbReference type="STRING" id="366584.SAMN05216377_10586"/>